<organism evidence="1 2">
    <name type="scientific">Vitreoscilla massiliensis</name>
    <dbReference type="NCBI Taxonomy" id="1689272"/>
    <lineage>
        <taxon>Bacteria</taxon>
        <taxon>Pseudomonadati</taxon>
        <taxon>Pseudomonadota</taxon>
        <taxon>Betaproteobacteria</taxon>
        <taxon>Neisseriales</taxon>
        <taxon>Neisseriaceae</taxon>
        <taxon>Vitreoscilla</taxon>
    </lineage>
</organism>
<protein>
    <submittedName>
        <fullName evidence="1">DUF932 domain-containing protein</fullName>
    </submittedName>
</protein>
<gene>
    <name evidence="1" type="ORF">LVJ82_04440</name>
</gene>
<accession>A0ABY4E5S9</accession>
<evidence type="ECO:0000313" key="2">
    <source>
        <dbReference type="Proteomes" id="UP000832011"/>
    </source>
</evidence>
<sequence>MSHLVETMAYTGLTPWHGLGSQLPEKQPLEIWAQAAGMDWQIKESPVHFSIDNVHNASMFGSFDEQKVLYRSDTNTALSVVSNRYQVVQPMEVLEFYRDLTEYAGFELDTAGVLKGGRKFWALARTGKSTALKGNDVVNGYVLLATSCDGSLATVAMPTTVRVVCNNTLSIAVNGAEQAVKVSHRSNFDADAVKQRLGIAVSQWDQFMYEMKVLSERKVNVKEANRYFEALLSSGPADAAPVIGSKSHLKLLSAQSESVMPNERAYKKLQAMYGGQGRGAELTAAKDTAWGLLCAVTEFVDHERQARSNENRLDSAWFGNGGQMKQKALEQALQLVA</sequence>
<dbReference type="NCBIfam" id="TIGR03299">
    <property type="entry name" value="LGT_TIGR03299"/>
    <property type="match status" value="1"/>
</dbReference>
<dbReference type="EMBL" id="CP091511">
    <property type="protein sequence ID" value="UOO90240.1"/>
    <property type="molecule type" value="Genomic_DNA"/>
</dbReference>
<proteinExistence type="predicted"/>
<name>A0ABY4E5S9_9NEIS</name>
<reference evidence="1 2" key="1">
    <citation type="journal article" date="2022" name="Res Sq">
        <title>Evolution of multicellular longitudinally dividing oral cavity symbionts (Neisseriaceae).</title>
        <authorList>
            <person name="Nyongesa S."/>
            <person name="Weber P."/>
            <person name="Bernet E."/>
            <person name="Pullido F."/>
            <person name="Nieckarz M."/>
            <person name="Delaby M."/>
            <person name="Nieves C."/>
            <person name="Viehboeck T."/>
            <person name="Krause N."/>
            <person name="Rivera-Millot A."/>
            <person name="Nakamura A."/>
            <person name="Vischer N."/>
            <person name="VanNieuwenhze M."/>
            <person name="Brun Y."/>
            <person name="Cava F."/>
            <person name="Bulgheresi S."/>
            <person name="Veyrier F."/>
        </authorList>
    </citation>
    <scope>NUCLEOTIDE SEQUENCE [LARGE SCALE GENOMIC DNA]</scope>
    <source>
        <strain evidence="1 2">SN4</strain>
    </source>
</reference>
<evidence type="ECO:0000313" key="1">
    <source>
        <dbReference type="EMBL" id="UOO90240.1"/>
    </source>
</evidence>
<dbReference type="InterPro" id="IPR017686">
    <property type="entry name" value="Phg/plasmid-like_prot"/>
</dbReference>
<dbReference type="Pfam" id="PF06067">
    <property type="entry name" value="DUF932"/>
    <property type="match status" value="1"/>
</dbReference>
<dbReference type="Proteomes" id="UP000832011">
    <property type="component" value="Chromosome"/>
</dbReference>
<dbReference type="InterPro" id="IPR026325">
    <property type="entry name" value="DUF932"/>
</dbReference>
<keyword evidence="2" id="KW-1185">Reference proteome</keyword>
<dbReference type="RefSeq" id="WP_058355867.1">
    <property type="nucleotide sequence ID" value="NZ_CABKVG010000008.1"/>
</dbReference>